<dbReference type="Pfam" id="PF00172">
    <property type="entry name" value="Zn_clus"/>
    <property type="match status" value="1"/>
</dbReference>
<dbReference type="Gene3D" id="4.10.240.10">
    <property type="entry name" value="Zn(2)-C6 fungal-type DNA-binding domain"/>
    <property type="match status" value="1"/>
</dbReference>
<dbReference type="AlphaFoldDB" id="W3VNJ9"/>
<protein>
    <submittedName>
        <fullName evidence="3">C6 transcription</fullName>
    </submittedName>
</protein>
<dbReference type="CDD" id="cd00067">
    <property type="entry name" value="GAL4"/>
    <property type="match status" value="1"/>
</dbReference>
<dbReference type="InterPro" id="IPR001138">
    <property type="entry name" value="Zn2Cys6_DnaBD"/>
</dbReference>
<dbReference type="GO" id="GO:0000981">
    <property type="term" value="F:DNA-binding transcription factor activity, RNA polymerase II-specific"/>
    <property type="evidence" value="ECO:0007669"/>
    <property type="project" value="InterPro"/>
</dbReference>
<organism evidence="3 4">
    <name type="scientific">Moesziomyces aphidis</name>
    <name type="common">Pseudozyma aphidis</name>
    <dbReference type="NCBI Taxonomy" id="84754"/>
    <lineage>
        <taxon>Eukaryota</taxon>
        <taxon>Fungi</taxon>
        <taxon>Dikarya</taxon>
        <taxon>Basidiomycota</taxon>
        <taxon>Ustilaginomycotina</taxon>
        <taxon>Ustilaginomycetes</taxon>
        <taxon>Ustilaginales</taxon>
        <taxon>Ustilaginaceae</taxon>
        <taxon>Moesziomyces</taxon>
    </lineage>
</organism>
<dbReference type="EMBL" id="AWNI01000011">
    <property type="protein sequence ID" value="ETS62352.1"/>
    <property type="molecule type" value="Genomic_DNA"/>
</dbReference>
<dbReference type="SMART" id="SM00066">
    <property type="entry name" value="GAL4"/>
    <property type="match status" value="1"/>
</dbReference>
<dbReference type="OrthoDB" id="2123952at2759"/>
<evidence type="ECO:0000259" key="2">
    <source>
        <dbReference type="PROSITE" id="PS50048"/>
    </source>
</evidence>
<evidence type="ECO:0000313" key="3">
    <source>
        <dbReference type="EMBL" id="ETS62352.1"/>
    </source>
</evidence>
<evidence type="ECO:0000313" key="4">
    <source>
        <dbReference type="Proteomes" id="UP000019462"/>
    </source>
</evidence>
<gene>
    <name evidence="3" type="ORF">PaG_03436</name>
</gene>
<dbReference type="Proteomes" id="UP000019462">
    <property type="component" value="Unassembled WGS sequence"/>
</dbReference>
<proteinExistence type="predicted"/>
<sequence>MSSSKEGGGGKRKRVSRACDQCFLKKDRCDGELPVCTFCKQLERTCTYLRPERKRGPTQGLRPKLEQHIAALEATLGFVLAQSHASVDVSALQTASDAQRSVWRQEWLSHPVCSKLGLSDTPSPVKKEDEEHEQESDVDLALPPEHSAAVREADEVAREMPLSSSGKGGSSLRGLVPRGTDPNAALGGFEIQFGGNQTDEDWVRTFTRPRHSSSSSSPPPPPRLP</sequence>
<keyword evidence="4" id="KW-1185">Reference proteome</keyword>
<dbReference type="PANTHER" id="PTHR47655">
    <property type="entry name" value="QUINIC ACID UTILIZATION ACTIVATOR"/>
    <property type="match status" value="1"/>
</dbReference>
<dbReference type="InterPro" id="IPR052783">
    <property type="entry name" value="Metabolic/Drug-Res_Regulator"/>
</dbReference>
<dbReference type="HOGENOM" id="CLU_081928_0_0_1"/>
<feature type="domain" description="Zn(2)-C6 fungal-type" evidence="2">
    <location>
        <begin position="18"/>
        <end position="48"/>
    </location>
</feature>
<dbReference type="SUPFAM" id="SSF57701">
    <property type="entry name" value="Zn2/Cys6 DNA-binding domain"/>
    <property type="match status" value="1"/>
</dbReference>
<evidence type="ECO:0000256" key="1">
    <source>
        <dbReference type="SAM" id="MobiDB-lite"/>
    </source>
</evidence>
<name>W3VNJ9_MOEAP</name>
<accession>W3VNJ9</accession>
<dbReference type="GO" id="GO:0008270">
    <property type="term" value="F:zinc ion binding"/>
    <property type="evidence" value="ECO:0007669"/>
    <property type="project" value="InterPro"/>
</dbReference>
<feature type="region of interest" description="Disordered" evidence="1">
    <location>
        <begin position="118"/>
        <end position="145"/>
    </location>
</feature>
<dbReference type="PROSITE" id="PS50048">
    <property type="entry name" value="ZN2_CY6_FUNGAL_2"/>
    <property type="match status" value="1"/>
</dbReference>
<comment type="caution">
    <text evidence="3">The sequence shown here is derived from an EMBL/GenBank/DDBJ whole genome shotgun (WGS) entry which is preliminary data.</text>
</comment>
<reference evidence="3 4" key="1">
    <citation type="journal article" date="2014" name="Genome Announc.">
        <title>Genome sequence of the basidiomycetous fungus Pseudozyma aphidis DSM70725, an efficient producer of biosurfactant mannosylerythritol lipids.</title>
        <authorList>
            <person name="Lorenz S."/>
            <person name="Guenther M."/>
            <person name="Grumaz C."/>
            <person name="Rupp S."/>
            <person name="Zibek S."/>
            <person name="Sohn K."/>
        </authorList>
    </citation>
    <scope>NUCLEOTIDE SEQUENCE [LARGE SCALE GENOMIC DNA]</scope>
    <source>
        <strain evidence="4">ATCC 32657 / CBS 517.83 / DSM 70725 / JCM 10318 / NBRC 10182 / NRRL Y-7954 / St-0401</strain>
    </source>
</reference>
<dbReference type="InterPro" id="IPR036864">
    <property type="entry name" value="Zn2-C6_fun-type_DNA-bd_sf"/>
</dbReference>
<feature type="region of interest" description="Disordered" evidence="1">
    <location>
        <begin position="157"/>
        <end position="225"/>
    </location>
</feature>